<dbReference type="HOGENOM" id="CLU_556894_0_0_1"/>
<evidence type="ECO:0000256" key="6">
    <source>
        <dbReference type="ARBA" id="ARBA00023006"/>
    </source>
</evidence>
<feature type="transmembrane region" description="Helical" evidence="9">
    <location>
        <begin position="94"/>
        <end position="112"/>
    </location>
</feature>
<name>L7JZQ2_TRAHO</name>
<dbReference type="GO" id="GO:0006914">
    <property type="term" value="P:autophagy"/>
    <property type="evidence" value="ECO:0007669"/>
    <property type="project" value="UniProtKB-KW"/>
</dbReference>
<evidence type="ECO:0000256" key="9">
    <source>
        <dbReference type="RuleBase" id="RU364027"/>
    </source>
</evidence>
<feature type="transmembrane region" description="Helical" evidence="9">
    <location>
        <begin position="333"/>
        <end position="359"/>
    </location>
</feature>
<sequence length="490" mass="57687">MHSIHSMHKQNKKQNKNSHKREKTMNTRLNASYFDTESSEVHYLSERLGTIEQNTRTCMRQFVARISATQLIKLTYNYYTCPLRVYLFTKASKVLSMVLFITLFSITVNYLRTFGEKAFRVVLVTRWMVVAITAVLLYQGVFLVHAVRNRYRGYLIFRYVYRFGPRVGFARITRCIQRVLDRHYDVKITSGRIKRIISFEDDLYAHLVRAGTVTNAFYTALLERLVQHLFPLDRHTITCTEHSHRKRTNYLVIAGLALCAPIMCMLLFISRTVDMIRTGSSLSHAFAYDYAPLSVVRLRRYGVLPHVYRTAVQRSRKHAQRMLRSYEHGVAHVLAKCVLIVCSTVIFVLMLVLLKMFVYQRGILSLEIVQYRLELQITRHTALVLKLIDIVYIVGFVFYLKNGVDVRAGRVHSTRRAFRRWSKALRMSKYQYDGSLRTLIRGMMMRRIVLVLRECAAPFVVPWQLLRINARIERFYERARRSFVFRRAVF</sequence>
<evidence type="ECO:0000313" key="11">
    <source>
        <dbReference type="EMBL" id="ELQ76785.1"/>
    </source>
</evidence>
<protein>
    <recommendedName>
        <fullName evidence="9">Autophagy-related protein 9</fullName>
    </recommendedName>
</protein>
<accession>L7JZQ2</accession>
<keyword evidence="7 9" id="KW-0445">Lipid transport</keyword>
<dbReference type="GO" id="GO:0034045">
    <property type="term" value="C:phagophore assembly site membrane"/>
    <property type="evidence" value="ECO:0007669"/>
    <property type="project" value="UniProtKB-SubCell"/>
</dbReference>
<organism evidence="11 12">
    <name type="scientific">Trachipleistophora hominis</name>
    <name type="common">Microsporidian parasite</name>
    <dbReference type="NCBI Taxonomy" id="72359"/>
    <lineage>
        <taxon>Eukaryota</taxon>
        <taxon>Fungi</taxon>
        <taxon>Fungi incertae sedis</taxon>
        <taxon>Microsporidia</taxon>
        <taxon>Pleistophoridae</taxon>
        <taxon>Trachipleistophora</taxon>
    </lineage>
</organism>
<keyword evidence="12" id="KW-1185">Reference proteome</keyword>
<keyword evidence="8 9" id="KW-0472">Membrane</keyword>
<evidence type="ECO:0000256" key="10">
    <source>
        <dbReference type="SAM" id="MobiDB-lite"/>
    </source>
</evidence>
<feature type="transmembrane region" description="Helical" evidence="9">
    <location>
        <begin position="124"/>
        <end position="147"/>
    </location>
</feature>
<evidence type="ECO:0000256" key="5">
    <source>
        <dbReference type="ARBA" id="ARBA00022989"/>
    </source>
</evidence>
<dbReference type="OMA" id="CPLRVYL"/>
<dbReference type="GO" id="GO:0006869">
    <property type="term" value="P:lipid transport"/>
    <property type="evidence" value="ECO:0007669"/>
    <property type="project" value="UniProtKB-KW"/>
</dbReference>
<feature type="region of interest" description="Disordered" evidence="10">
    <location>
        <begin position="1"/>
        <end position="22"/>
    </location>
</feature>
<evidence type="ECO:0000256" key="7">
    <source>
        <dbReference type="ARBA" id="ARBA00023055"/>
    </source>
</evidence>
<dbReference type="Pfam" id="PF04109">
    <property type="entry name" value="ATG9"/>
    <property type="match status" value="1"/>
</dbReference>
<dbReference type="AlphaFoldDB" id="L7JZQ2"/>
<gene>
    <name evidence="11" type="ORF">THOM_0224</name>
</gene>
<comment type="similarity">
    <text evidence="2 9">Belongs to the ATG9 family.</text>
</comment>
<keyword evidence="6 9" id="KW-0072">Autophagy</keyword>
<keyword evidence="4 9" id="KW-0812">Transmembrane</keyword>
<dbReference type="Proteomes" id="UP000011185">
    <property type="component" value="Unassembled WGS sequence"/>
</dbReference>
<evidence type="ECO:0000256" key="1">
    <source>
        <dbReference type="ARBA" id="ARBA00004511"/>
    </source>
</evidence>
<evidence type="ECO:0000256" key="4">
    <source>
        <dbReference type="ARBA" id="ARBA00022692"/>
    </source>
</evidence>
<feature type="transmembrane region" description="Helical" evidence="9">
    <location>
        <begin position="250"/>
        <end position="269"/>
    </location>
</feature>
<dbReference type="EMBL" id="JH993814">
    <property type="protein sequence ID" value="ELQ76785.1"/>
    <property type="molecule type" value="Genomic_DNA"/>
</dbReference>
<proteinExistence type="inferred from homology"/>
<feature type="transmembrane region" description="Helical" evidence="9">
    <location>
        <begin position="380"/>
        <end position="400"/>
    </location>
</feature>
<evidence type="ECO:0000256" key="3">
    <source>
        <dbReference type="ARBA" id="ARBA00022448"/>
    </source>
</evidence>
<dbReference type="InParanoid" id="L7JZQ2"/>
<dbReference type="VEuPathDB" id="MicrosporidiaDB:THOM_0224"/>
<comment type="function">
    <text evidence="9">Phospholipid scramblase involved in autophagy. Cycles between the preautophagosomal structure/phagophore assembly site (PAS) and the cytoplasmic vesicle pool and supplies membrane for the growing autophagosome. Lipid scramblase activity plays a key role in preautophagosomal structure/phagophore assembly by distributing the phospholipids that arrive through ATG2 from the cytoplasmic to the luminal leaflet of the bilayer, thereby driving autophagosomal membrane expansion.</text>
</comment>
<evidence type="ECO:0000313" key="12">
    <source>
        <dbReference type="Proteomes" id="UP000011185"/>
    </source>
</evidence>
<comment type="subcellular location">
    <subcellularLocation>
        <location evidence="1 9">Preautophagosomal structure membrane</location>
        <topology evidence="1 9">Multi-pass membrane protein</topology>
    </subcellularLocation>
</comment>
<dbReference type="InterPro" id="IPR007241">
    <property type="entry name" value="Autophagy-rel_prot_9"/>
</dbReference>
<reference evidence="11 12" key="1">
    <citation type="journal article" date="2012" name="PLoS Pathog.">
        <title>The genome of the obligate intracellular parasite Trachipleistophora hominis: new insights into microsporidian genome dynamics and reductive evolution.</title>
        <authorList>
            <person name="Heinz E."/>
            <person name="Williams T.A."/>
            <person name="Nakjang S."/>
            <person name="Noel C.J."/>
            <person name="Swan D.C."/>
            <person name="Goldberg A.V."/>
            <person name="Harris S.R."/>
            <person name="Weinmaier T."/>
            <person name="Markert S."/>
            <person name="Becher D."/>
            <person name="Bernhardt J."/>
            <person name="Dagan T."/>
            <person name="Hacker C."/>
            <person name="Lucocq J.M."/>
            <person name="Schweder T."/>
            <person name="Rattei T."/>
            <person name="Hall N."/>
            <person name="Hirt R.P."/>
            <person name="Embley T.M."/>
        </authorList>
    </citation>
    <scope>NUCLEOTIDE SEQUENCE [LARGE SCALE GENOMIC DNA]</scope>
</reference>
<evidence type="ECO:0000256" key="2">
    <source>
        <dbReference type="ARBA" id="ARBA00006185"/>
    </source>
</evidence>
<keyword evidence="5 9" id="KW-1133">Transmembrane helix</keyword>
<evidence type="ECO:0000256" key="8">
    <source>
        <dbReference type="ARBA" id="ARBA00023136"/>
    </source>
</evidence>
<dbReference type="OrthoDB" id="2192796at2759"/>
<keyword evidence="3 9" id="KW-0813">Transport</keyword>